<evidence type="ECO:0000313" key="4">
    <source>
        <dbReference type="Proteomes" id="UP000029121"/>
    </source>
</evidence>
<organism evidence="3 4">
    <name type="scientific">Capsella rubella</name>
    <dbReference type="NCBI Taxonomy" id="81985"/>
    <lineage>
        <taxon>Eukaryota</taxon>
        <taxon>Viridiplantae</taxon>
        <taxon>Streptophyta</taxon>
        <taxon>Embryophyta</taxon>
        <taxon>Tracheophyta</taxon>
        <taxon>Spermatophyta</taxon>
        <taxon>Magnoliopsida</taxon>
        <taxon>eudicotyledons</taxon>
        <taxon>Gunneridae</taxon>
        <taxon>Pentapetalae</taxon>
        <taxon>rosids</taxon>
        <taxon>malvids</taxon>
        <taxon>Brassicales</taxon>
        <taxon>Brassicaceae</taxon>
        <taxon>Camelineae</taxon>
        <taxon>Capsella</taxon>
    </lineage>
</organism>
<evidence type="ECO:0000256" key="1">
    <source>
        <dbReference type="SAM" id="SignalP"/>
    </source>
</evidence>
<reference evidence="4" key="1">
    <citation type="journal article" date="2013" name="Nat. Genet.">
        <title>The Capsella rubella genome and the genomic consequences of rapid mating system evolution.</title>
        <authorList>
            <person name="Slotte T."/>
            <person name="Hazzouri K.M."/>
            <person name="Agren J.A."/>
            <person name="Koenig D."/>
            <person name="Maumus F."/>
            <person name="Guo Y.L."/>
            <person name="Steige K."/>
            <person name="Platts A.E."/>
            <person name="Escobar J.S."/>
            <person name="Newman L.K."/>
            <person name="Wang W."/>
            <person name="Mandakova T."/>
            <person name="Vello E."/>
            <person name="Smith L.M."/>
            <person name="Henz S.R."/>
            <person name="Steffen J."/>
            <person name="Takuno S."/>
            <person name="Brandvain Y."/>
            <person name="Coop G."/>
            <person name="Andolfatto P."/>
            <person name="Hu T.T."/>
            <person name="Blanchette M."/>
            <person name="Clark R.M."/>
            <person name="Quesneville H."/>
            <person name="Nordborg M."/>
            <person name="Gaut B.S."/>
            <person name="Lysak M.A."/>
            <person name="Jenkins J."/>
            <person name="Grimwood J."/>
            <person name="Chapman J."/>
            <person name="Prochnik S."/>
            <person name="Shu S."/>
            <person name="Rokhsar D."/>
            <person name="Schmutz J."/>
            <person name="Weigel D."/>
            <person name="Wright S.I."/>
        </authorList>
    </citation>
    <scope>NUCLEOTIDE SEQUENCE [LARGE SCALE GENOMIC DNA]</scope>
    <source>
        <strain evidence="4">cv. Monte Gargano</strain>
    </source>
</reference>
<feature type="domain" description="Pectinesterase inhibitor" evidence="2">
    <location>
        <begin position="26"/>
        <end position="177"/>
    </location>
</feature>
<dbReference type="NCBIfam" id="TIGR01614">
    <property type="entry name" value="PME_inhib"/>
    <property type="match status" value="1"/>
</dbReference>
<protein>
    <recommendedName>
        <fullName evidence="2">Pectinesterase inhibitor domain-containing protein</fullName>
    </recommendedName>
</protein>
<keyword evidence="4" id="KW-1185">Reference proteome</keyword>
<dbReference type="STRING" id="81985.R0G0F5"/>
<proteinExistence type="predicted"/>
<sequence>MLQEDNIIRSLLLVLVLFGFPKSNAIPIKDVNSLCKETSEVDLCLKHIGSDKRTVAARDFFNVSYHATVIQIQSTNAITHINNIRGNYNDFLARIGSRYAKENTRLWQTVFTRLGKLARKKSKALTDRMEMSDRMKAGFEAVSECEDEWSKHGPKQESPLVFYYHNLIILCQITRVIL</sequence>
<evidence type="ECO:0000313" key="3">
    <source>
        <dbReference type="EMBL" id="EOA28616.1"/>
    </source>
</evidence>
<accession>R0G0F5</accession>
<dbReference type="SMART" id="SM00856">
    <property type="entry name" value="PMEI"/>
    <property type="match status" value="1"/>
</dbReference>
<dbReference type="AlphaFoldDB" id="R0G0F5"/>
<name>R0G0F5_9BRAS</name>
<dbReference type="EMBL" id="KB870808">
    <property type="protein sequence ID" value="EOA28616.1"/>
    <property type="molecule type" value="Genomic_DNA"/>
</dbReference>
<feature type="signal peptide" evidence="1">
    <location>
        <begin position="1"/>
        <end position="25"/>
    </location>
</feature>
<dbReference type="InterPro" id="IPR035513">
    <property type="entry name" value="Invertase/methylesterase_inhib"/>
</dbReference>
<dbReference type="SUPFAM" id="SSF101148">
    <property type="entry name" value="Plant invertase/pectin methylesterase inhibitor"/>
    <property type="match status" value="1"/>
</dbReference>
<dbReference type="InterPro" id="IPR006501">
    <property type="entry name" value="Pectinesterase_inhib_dom"/>
</dbReference>
<dbReference type="Proteomes" id="UP000029121">
    <property type="component" value="Unassembled WGS sequence"/>
</dbReference>
<feature type="chain" id="PRO_5004350576" description="Pectinesterase inhibitor domain-containing protein" evidence="1">
    <location>
        <begin position="26"/>
        <end position="178"/>
    </location>
</feature>
<evidence type="ECO:0000259" key="2">
    <source>
        <dbReference type="SMART" id="SM00856"/>
    </source>
</evidence>
<dbReference type="GO" id="GO:0004857">
    <property type="term" value="F:enzyme inhibitor activity"/>
    <property type="evidence" value="ECO:0007669"/>
    <property type="project" value="InterPro"/>
</dbReference>
<keyword evidence="1" id="KW-0732">Signal</keyword>
<gene>
    <name evidence="3" type="ORF">CARUB_v10024837mg</name>
</gene>
<dbReference type="Gene3D" id="1.20.140.40">
    <property type="entry name" value="Invertase/pectin methylesterase inhibitor family protein"/>
    <property type="match status" value="1"/>
</dbReference>